<name>A0A511RM89_9DEIN</name>
<evidence type="ECO:0000256" key="4">
    <source>
        <dbReference type="PIRSR" id="PIRSR620019-2"/>
    </source>
</evidence>
<evidence type="ECO:0000259" key="5">
    <source>
        <dbReference type="Pfam" id="PF17836"/>
    </source>
</evidence>
<proteinExistence type="predicted"/>
<dbReference type="CDD" id="cd03360">
    <property type="entry name" value="LbH_AT_putative"/>
    <property type="match status" value="1"/>
</dbReference>
<comment type="caution">
    <text evidence="6">The sequence shown here is derived from an EMBL/GenBank/DDBJ whole genome shotgun (WGS) entry which is preliminary data.</text>
</comment>
<dbReference type="Pfam" id="PF17836">
    <property type="entry name" value="PglD_N"/>
    <property type="match status" value="1"/>
</dbReference>
<feature type="binding site" evidence="4">
    <location>
        <begin position="34"/>
        <end position="35"/>
    </location>
    <ligand>
        <name>substrate</name>
    </ligand>
</feature>
<feature type="binding site" evidence="4">
    <location>
        <position position="70"/>
    </location>
    <ligand>
        <name>substrate</name>
    </ligand>
</feature>
<dbReference type="Gene3D" id="3.40.50.20">
    <property type="match status" value="1"/>
</dbReference>
<keyword evidence="2" id="KW-0677">Repeat</keyword>
<reference evidence="6 7" key="1">
    <citation type="submission" date="2019-07" db="EMBL/GenBank/DDBJ databases">
        <title>Whole genome shotgun sequence of Oceanithermus desulfurans NBRC 100063.</title>
        <authorList>
            <person name="Hosoyama A."/>
            <person name="Uohara A."/>
            <person name="Ohji S."/>
            <person name="Ichikawa N."/>
        </authorList>
    </citation>
    <scope>NUCLEOTIDE SEQUENCE [LARGE SCALE GENOMIC DNA]</scope>
    <source>
        <strain evidence="6 7">NBRC 100063</strain>
    </source>
</reference>
<gene>
    <name evidence="6" type="primary">perB</name>
    <name evidence="6" type="ORF">ODE01S_21920</name>
</gene>
<dbReference type="InterPro" id="IPR020019">
    <property type="entry name" value="AcTrfase_PglD-like"/>
</dbReference>
<dbReference type="GO" id="GO:0016740">
    <property type="term" value="F:transferase activity"/>
    <property type="evidence" value="ECO:0007669"/>
    <property type="project" value="UniProtKB-KW"/>
</dbReference>
<dbReference type="EMBL" id="BJXN01000021">
    <property type="protein sequence ID" value="GEM90758.1"/>
    <property type="molecule type" value="Genomic_DNA"/>
</dbReference>
<protein>
    <submittedName>
        <fullName evidence="6">Hexapeptide transferase</fullName>
    </submittedName>
</protein>
<evidence type="ECO:0000313" key="6">
    <source>
        <dbReference type="EMBL" id="GEM90758.1"/>
    </source>
</evidence>
<dbReference type="PANTHER" id="PTHR43300">
    <property type="entry name" value="ACETYLTRANSFERASE"/>
    <property type="match status" value="1"/>
</dbReference>
<dbReference type="Proteomes" id="UP000321827">
    <property type="component" value="Unassembled WGS sequence"/>
</dbReference>
<dbReference type="Pfam" id="PF00132">
    <property type="entry name" value="Hexapep"/>
    <property type="match status" value="1"/>
</dbReference>
<dbReference type="SUPFAM" id="SSF51161">
    <property type="entry name" value="Trimeric LpxA-like enzymes"/>
    <property type="match status" value="1"/>
</dbReference>
<dbReference type="InterPro" id="IPR001451">
    <property type="entry name" value="Hexapep"/>
</dbReference>
<accession>A0A511RM89</accession>
<organism evidence="6 7">
    <name type="scientific">Oceanithermus desulfurans NBRC 100063</name>
    <dbReference type="NCBI Taxonomy" id="1227550"/>
    <lineage>
        <taxon>Bacteria</taxon>
        <taxon>Thermotogati</taxon>
        <taxon>Deinococcota</taxon>
        <taxon>Deinococci</taxon>
        <taxon>Thermales</taxon>
        <taxon>Thermaceae</taxon>
        <taxon>Oceanithermus</taxon>
    </lineage>
</organism>
<dbReference type="InterPro" id="IPR041561">
    <property type="entry name" value="PglD_N"/>
</dbReference>
<feature type="site" description="Increases basicity of active site His" evidence="3">
    <location>
        <position position="136"/>
    </location>
</feature>
<dbReference type="InterPro" id="IPR018357">
    <property type="entry name" value="Hexapep_transf_CS"/>
</dbReference>
<feature type="domain" description="PglD N-terminal" evidence="5">
    <location>
        <begin position="6"/>
        <end position="82"/>
    </location>
</feature>
<feature type="binding site" evidence="4">
    <location>
        <position position="144"/>
    </location>
    <ligand>
        <name>acetyl-CoA</name>
        <dbReference type="ChEBI" id="CHEBI:57288"/>
    </ligand>
</feature>
<evidence type="ECO:0000256" key="1">
    <source>
        <dbReference type="ARBA" id="ARBA00022679"/>
    </source>
</evidence>
<dbReference type="Gene3D" id="2.160.10.10">
    <property type="entry name" value="Hexapeptide repeat proteins"/>
    <property type="match status" value="1"/>
</dbReference>
<keyword evidence="1 6" id="KW-0808">Transferase</keyword>
<dbReference type="PROSITE" id="PS00101">
    <property type="entry name" value="HEXAPEP_TRANSFERASES"/>
    <property type="match status" value="1"/>
</dbReference>
<sequence>MTPSGVFVIGAGGHGKVVVSTLQERGVEVLGVFDDDAAKWGGRLLGVPVLGGLDLAPEYADRGRFILAIGNNDHRARLAERFARFDWATAVHPAAYVHPSARLRAGVVVFAGAVVQPETVVGAHSIVNTGTTVDHDCEVGSYVHLAPGVHLAGGVAVGSRAMLGVGASVIPGVRIGEGAIVGAGSVVLRDVSPGETVVGMPAKPLQKE</sequence>
<dbReference type="PANTHER" id="PTHR43300:SF7">
    <property type="entry name" value="UDP-N-ACETYLBACILLOSAMINE N-ACETYLTRANSFERASE"/>
    <property type="match status" value="1"/>
</dbReference>
<evidence type="ECO:0000256" key="2">
    <source>
        <dbReference type="ARBA" id="ARBA00022737"/>
    </source>
</evidence>
<feature type="active site" description="Proton acceptor" evidence="3">
    <location>
        <position position="135"/>
    </location>
</feature>
<dbReference type="AlphaFoldDB" id="A0A511RM89"/>
<dbReference type="InterPro" id="IPR050179">
    <property type="entry name" value="Trans_hexapeptide_repeat"/>
</dbReference>
<evidence type="ECO:0000313" key="7">
    <source>
        <dbReference type="Proteomes" id="UP000321827"/>
    </source>
</evidence>
<dbReference type="InterPro" id="IPR011004">
    <property type="entry name" value="Trimer_LpxA-like_sf"/>
</dbReference>
<evidence type="ECO:0000256" key="3">
    <source>
        <dbReference type="PIRSR" id="PIRSR620019-1"/>
    </source>
</evidence>
<dbReference type="NCBIfam" id="TIGR03570">
    <property type="entry name" value="NeuD_NnaD"/>
    <property type="match status" value="1"/>
</dbReference>